<sequence length="408" mass="45296">MLNEPLYESTSSGRRRGARPEYVLGGRKRDEGNAYEMVAHAACAAPEAEAQRTLGTLGTAVWLSLPEQFDFGEAIERTLVSNTTHEVRPQLAAFTKQRDNTKRSQRLRYYRGRHEYSKTRGSRVNGRRSIAPRREWNDRHFMNREPSPIELSAASGELRRCARAAPSPQGPQLGPAPAPVPAPAEVTLQPNMAARTQEVRSLPIGTSPSAAGAADTRRRPALEQRTRTRMRRYRYPQKALAARSPSRHGLAHANRFPAAGRLMRAGRAGAGGGSDACAHRRPSLSAGMQSLRCERDDNNSLSQRRLVNTNRSRSRDKIFDLHFTTHTSACADRVATAPHTCALLANCSRPPPRRRRAAGDILQFFQKTDMHRHRGRGAPACHVAATQHYHRPPTTVGDSTPHTDYTTF</sequence>
<feature type="region of interest" description="Disordered" evidence="1">
    <location>
        <begin position="1"/>
        <end position="25"/>
    </location>
</feature>
<evidence type="ECO:0000313" key="2">
    <source>
        <dbReference type="EMBL" id="SOQ36598.1"/>
    </source>
</evidence>
<feature type="region of interest" description="Disordered" evidence="1">
    <location>
        <begin position="161"/>
        <end position="183"/>
    </location>
</feature>
<accession>A0A2H1V6Y7</accession>
<proteinExistence type="predicted"/>
<feature type="compositionally biased region" description="Basic and acidic residues" evidence="1">
    <location>
        <begin position="215"/>
        <end position="226"/>
    </location>
</feature>
<dbReference type="AlphaFoldDB" id="A0A2H1V6Y7"/>
<gene>
    <name evidence="2" type="ORF">SFRICE_001608</name>
</gene>
<feature type="region of interest" description="Disordered" evidence="1">
    <location>
        <begin position="198"/>
        <end position="227"/>
    </location>
</feature>
<protein>
    <submittedName>
        <fullName evidence="2">SFRICE_001608</fullName>
    </submittedName>
</protein>
<organism evidence="2">
    <name type="scientific">Spodoptera frugiperda</name>
    <name type="common">Fall armyworm</name>
    <dbReference type="NCBI Taxonomy" id="7108"/>
    <lineage>
        <taxon>Eukaryota</taxon>
        <taxon>Metazoa</taxon>
        <taxon>Ecdysozoa</taxon>
        <taxon>Arthropoda</taxon>
        <taxon>Hexapoda</taxon>
        <taxon>Insecta</taxon>
        <taxon>Pterygota</taxon>
        <taxon>Neoptera</taxon>
        <taxon>Endopterygota</taxon>
        <taxon>Lepidoptera</taxon>
        <taxon>Glossata</taxon>
        <taxon>Ditrysia</taxon>
        <taxon>Noctuoidea</taxon>
        <taxon>Noctuidae</taxon>
        <taxon>Amphipyrinae</taxon>
        <taxon>Spodoptera</taxon>
    </lineage>
</organism>
<evidence type="ECO:0000256" key="1">
    <source>
        <dbReference type="SAM" id="MobiDB-lite"/>
    </source>
</evidence>
<reference evidence="2" key="1">
    <citation type="submission" date="2016-07" db="EMBL/GenBank/DDBJ databases">
        <authorList>
            <person name="Bretaudeau A."/>
        </authorList>
    </citation>
    <scope>NUCLEOTIDE SEQUENCE</scope>
    <source>
        <strain evidence="2">Rice</strain>
        <tissue evidence="2">Whole body</tissue>
    </source>
</reference>
<dbReference type="EMBL" id="ODYU01001000">
    <property type="protein sequence ID" value="SOQ36598.1"/>
    <property type="molecule type" value="Genomic_DNA"/>
</dbReference>
<name>A0A2H1V6Y7_SPOFR</name>
<feature type="compositionally biased region" description="Low complexity" evidence="1">
    <location>
        <begin position="164"/>
        <end position="173"/>
    </location>
</feature>